<feature type="region of interest" description="Disordered" evidence="8">
    <location>
        <begin position="701"/>
        <end position="725"/>
    </location>
</feature>
<dbReference type="SMART" id="SM00317">
    <property type="entry name" value="SET"/>
    <property type="match status" value="1"/>
</dbReference>
<evidence type="ECO:0000259" key="11">
    <source>
        <dbReference type="PROSITE" id="PS51215"/>
    </source>
</evidence>
<dbReference type="GO" id="GO:0005694">
    <property type="term" value="C:chromosome"/>
    <property type="evidence" value="ECO:0007669"/>
    <property type="project" value="UniProtKB-SubCell"/>
</dbReference>
<dbReference type="InterPro" id="IPR046341">
    <property type="entry name" value="SET_dom_sf"/>
</dbReference>
<dbReference type="SMART" id="SM00570">
    <property type="entry name" value="AWS"/>
    <property type="match status" value="1"/>
</dbReference>
<proteinExistence type="predicted"/>
<feature type="region of interest" description="Disordered" evidence="8">
    <location>
        <begin position="1733"/>
        <end position="1775"/>
    </location>
</feature>
<keyword evidence="7" id="KW-0539">Nucleus</keyword>
<keyword evidence="5" id="KW-0808">Transferase</keyword>
<feature type="compositionally biased region" description="Basic and acidic residues" evidence="8">
    <location>
        <begin position="1038"/>
        <end position="1048"/>
    </location>
</feature>
<dbReference type="InterPro" id="IPR050777">
    <property type="entry name" value="SET2_Histone-Lys_MeTrsfase"/>
</dbReference>
<feature type="compositionally biased region" description="Basic and acidic residues" evidence="8">
    <location>
        <begin position="211"/>
        <end position="221"/>
    </location>
</feature>
<evidence type="ECO:0000256" key="5">
    <source>
        <dbReference type="ARBA" id="ARBA00022679"/>
    </source>
</evidence>
<dbReference type="PROSITE" id="PS50280">
    <property type="entry name" value="SET"/>
    <property type="match status" value="1"/>
</dbReference>
<feature type="region of interest" description="Disordered" evidence="8">
    <location>
        <begin position="776"/>
        <end position="808"/>
    </location>
</feature>
<keyword evidence="6" id="KW-0949">S-adenosyl-L-methionine</keyword>
<feature type="compositionally biased region" description="Acidic residues" evidence="8">
    <location>
        <begin position="784"/>
        <end position="805"/>
    </location>
</feature>
<keyword evidence="4" id="KW-0489">Methyltransferase</keyword>
<dbReference type="PROSITE" id="PS50868">
    <property type="entry name" value="POST_SET"/>
    <property type="match status" value="1"/>
</dbReference>
<feature type="compositionally biased region" description="Acidic residues" evidence="8">
    <location>
        <begin position="1748"/>
        <end position="1766"/>
    </location>
</feature>
<organism evidence="12">
    <name type="scientific">Aureoumbra lagunensis</name>
    <dbReference type="NCBI Taxonomy" id="44058"/>
    <lineage>
        <taxon>Eukaryota</taxon>
        <taxon>Sar</taxon>
        <taxon>Stramenopiles</taxon>
        <taxon>Ochrophyta</taxon>
        <taxon>Pelagophyceae</taxon>
        <taxon>Pelagomonadales</taxon>
        <taxon>Aureoumbra</taxon>
    </lineage>
</organism>
<dbReference type="GO" id="GO:0005634">
    <property type="term" value="C:nucleus"/>
    <property type="evidence" value="ECO:0007669"/>
    <property type="project" value="UniProtKB-SubCell"/>
</dbReference>
<dbReference type="SUPFAM" id="SSF82199">
    <property type="entry name" value="SET domain"/>
    <property type="match status" value="1"/>
</dbReference>
<feature type="domain" description="AWS" evidence="11">
    <location>
        <begin position="1339"/>
        <end position="1390"/>
    </location>
</feature>
<keyword evidence="3" id="KW-0158">Chromosome</keyword>
<feature type="domain" description="Post-SET" evidence="10">
    <location>
        <begin position="1521"/>
        <end position="1537"/>
    </location>
</feature>
<evidence type="ECO:0000256" key="7">
    <source>
        <dbReference type="ARBA" id="ARBA00023242"/>
    </source>
</evidence>
<evidence type="ECO:0000259" key="9">
    <source>
        <dbReference type="PROSITE" id="PS50280"/>
    </source>
</evidence>
<dbReference type="InterPro" id="IPR001214">
    <property type="entry name" value="SET_dom"/>
</dbReference>
<feature type="region of interest" description="Disordered" evidence="8">
    <location>
        <begin position="93"/>
        <end position="119"/>
    </location>
</feature>
<feature type="compositionally biased region" description="Polar residues" evidence="8">
    <location>
        <begin position="1548"/>
        <end position="1559"/>
    </location>
</feature>
<dbReference type="InterPro" id="IPR006560">
    <property type="entry name" value="AWS_dom"/>
</dbReference>
<dbReference type="EMBL" id="HBIJ01016113">
    <property type="protein sequence ID" value="CAE0369975.1"/>
    <property type="molecule type" value="Transcribed_RNA"/>
</dbReference>
<dbReference type="InterPro" id="IPR003616">
    <property type="entry name" value="Post-SET_dom"/>
</dbReference>
<evidence type="ECO:0000256" key="4">
    <source>
        <dbReference type="ARBA" id="ARBA00022603"/>
    </source>
</evidence>
<evidence type="ECO:0008006" key="13">
    <source>
        <dbReference type="Google" id="ProtNLM"/>
    </source>
</evidence>
<dbReference type="GO" id="GO:0042054">
    <property type="term" value="F:histone methyltransferase activity"/>
    <property type="evidence" value="ECO:0007669"/>
    <property type="project" value="InterPro"/>
</dbReference>
<dbReference type="Pfam" id="PF00856">
    <property type="entry name" value="SET"/>
    <property type="match status" value="1"/>
</dbReference>
<gene>
    <name evidence="12" type="ORF">ALAG00032_LOCUS10739</name>
</gene>
<feature type="region of interest" description="Disordered" evidence="8">
    <location>
        <begin position="481"/>
        <end position="506"/>
    </location>
</feature>
<feature type="region of interest" description="Disordered" evidence="8">
    <location>
        <begin position="159"/>
        <end position="221"/>
    </location>
</feature>
<feature type="compositionally biased region" description="Basic and acidic residues" evidence="8">
    <location>
        <begin position="487"/>
        <end position="496"/>
    </location>
</feature>
<feature type="region of interest" description="Disordered" evidence="8">
    <location>
        <begin position="1546"/>
        <end position="1614"/>
    </location>
</feature>
<feature type="domain" description="SET" evidence="9">
    <location>
        <begin position="1392"/>
        <end position="1511"/>
    </location>
</feature>
<reference evidence="12" key="1">
    <citation type="submission" date="2021-01" db="EMBL/GenBank/DDBJ databases">
        <authorList>
            <person name="Corre E."/>
            <person name="Pelletier E."/>
            <person name="Niang G."/>
            <person name="Scheremetjew M."/>
            <person name="Finn R."/>
            <person name="Kale V."/>
            <person name="Holt S."/>
            <person name="Cochrane G."/>
            <person name="Meng A."/>
            <person name="Brown T."/>
            <person name="Cohen L."/>
        </authorList>
    </citation>
    <scope>NUCLEOTIDE SEQUENCE</scope>
    <source>
        <strain evidence="12">CCMP1510</strain>
    </source>
</reference>
<dbReference type="Pfam" id="PF17907">
    <property type="entry name" value="AWS"/>
    <property type="match status" value="1"/>
</dbReference>
<feature type="compositionally biased region" description="Polar residues" evidence="8">
    <location>
        <begin position="95"/>
        <end position="113"/>
    </location>
</feature>
<dbReference type="Gene3D" id="2.170.270.10">
    <property type="entry name" value="SET domain"/>
    <property type="match status" value="1"/>
</dbReference>
<dbReference type="PROSITE" id="PS51215">
    <property type="entry name" value="AWS"/>
    <property type="match status" value="1"/>
</dbReference>
<comment type="subcellular location">
    <subcellularLocation>
        <location evidence="2">Chromosome</location>
    </subcellularLocation>
    <subcellularLocation>
        <location evidence="1">Nucleus</location>
    </subcellularLocation>
</comment>
<evidence type="ECO:0000256" key="6">
    <source>
        <dbReference type="ARBA" id="ARBA00022691"/>
    </source>
</evidence>
<evidence type="ECO:0000256" key="8">
    <source>
        <dbReference type="SAM" id="MobiDB-lite"/>
    </source>
</evidence>
<dbReference type="GO" id="GO:0032259">
    <property type="term" value="P:methylation"/>
    <property type="evidence" value="ECO:0007669"/>
    <property type="project" value="UniProtKB-KW"/>
</dbReference>
<feature type="compositionally biased region" description="Low complexity" evidence="8">
    <location>
        <begin position="1573"/>
        <end position="1591"/>
    </location>
</feature>
<feature type="region of interest" description="Disordered" evidence="8">
    <location>
        <begin position="1038"/>
        <end position="1061"/>
    </location>
</feature>
<evidence type="ECO:0000313" key="12">
    <source>
        <dbReference type="EMBL" id="CAE0369975.1"/>
    </source>
</evidence>
<accession>A0A7S3NMD9</accession>
<evidence type="ECO:0000259" key="10">
    <source>
        <dbReference type="PROSITE" id="PS50868"/>
    </source>
</evidence>
<dbReference type="PANTHER" id="PTHR22884">
    <property type="entry name" value="SET DOMAIN PROTEINS"/>
    <property type="match status" value="1"/>
</dbReference>
<feature type="compositionally biased region" description="Acidic residues" evidence="8">
    <location>
        <begin position="170"/>
        <end position="183"/>
    </location>
</feature>
<evidence type="ECO:0000256" key="3">
    <source>
        <dbReference type="ARBA" id="ARBA00022454"/>
    </source>
</evidence>
<sequence>MEKSSEQLAWYGPFRARVPRRQSDIRFDSAPLCAPIYGRRRRRSEGMLLPRGRRGALFISNEMLNKQRQQLLNDGLQELLEEVPRDIFMTKESCRTSSGAQSRQSMHSFSQAQDEQDEVPCRQIVEHEEEKDDESGPHQVEKLQQEDDIQQELPRQIAEQEEKEEAPQGDVEEESFLEQEEQEELPRHLCGAQDEDREEIPEQQASPEQEELPHQTMEHDQETKAIIDEQQIAKVQVSQEEEKEEEEDEERIVRTLVSSAATSLTRPTGIGNEEEDEQLFAMNRAVSVAAAAMHQVRLVQPVMIAVRTKIAQIRSTEARHGTGNQDALIKERRRAIDAALYVADAAMREATTSRCSLLGCLDKMRSSLVDWSLSMTEFLADSSVSMAERAVQSVGMSQEKLSYILVAQRVAAIENAVAVAAVAWKCVKLKNERRKKIFKEIVADCNTFVSSTNIEARETIIEENDDEDDLPLIKLVPRPQRGTANKSLRDEPKDDDTSYSSDESESNDIGCRISLVSLINKRGTVIGITKSGRRKIDFDNGETTEMPLDAIRFLDEPRRFRPTKLKAQNNKAVTIQNARQRSRKKSLEYLAIGERIKTYGSNGKRKTGTLLGYHHGWVQVKWDEEKQSRNVRRASIARHTEDIPQVKDNLLTGENKNAEDDDNTAEILPTAGKKQKSCDITLDDDFPLDAKMAALFDDEEDSGFLSSSSSEDIDTSLPASDDRPITAKTSFPELVKGIRVASKFDERRGILKQVANKNGWTRVLWDGCHQVESVRPSTLRVASEDESGEEDDEDDEIDDHDDDDNTYDKSLNFQSLNIGDRVKVLNSGLPRTISMYDGTVIEIESSGIYTIQLEKFTSKVMKLRSVQFQVLNGVLNQEESPQSSITMRTLNIISQGRAIPWSELPKATKDLQFGDRIVVLADLIQPSLVGQRGYICNVTRIGGWYDVKMDDGRYRSFRFPDLSRIPTESNENKEDYGRFPVGYRVEIIDDNRNVLNIGKIGVVTYCGLNGWRRVRMETNRVELSYRCHHLDDADRKISRRNNTDDDRNYSTSSSEENGDEIKEGTRVLVHENGKQIEALVVDVSTQGLFKVIVNGDHEARSYRGKQLVIDHDATAANKVLGRIRPSRIKEAVIGSRIRVTDEELLSEWYDNKSIVSSEKELGTGTIIEIGHSEWFRIKLDNGQDLSARISALRYLDKKHDENNFEESPQYEHIDTMHISRKVRAMLKEEANRLSGNKRRAIDDDHEPPQCQCISREEWINRLRRELSRRRRLEAGEGLRQQNSNDEKNEEEINETFFQQDEIVADGKNQNTKRIPRRGIDNNDSFVDIDMNTLTNDEVKFMEDLESRRHEERIGIDCDEHCMNRISHIECTNSVCAIGEQCRNRCFQRRDAKPVNIIKTPHCGWGLCAHTDIATGEFVLEAIGELIDEETAQKRFTEANARGDKNFYMIGCKSSSGLIIDATKYGNESRFINHSCTPNCELAKWQIGDEERYGVFALRRLRKGDDITIDYRYQSLGKSIITNRVCKCGASNCVGLFTRTGDKSMASVIPSTKRQRISSTDIERANSISRKKSSSSSSSSSSNAATAPAAASSRKRQLERSTSTSKTKRKKEQPSQTIPLLFPCALSQPKHNFPKEYDQNIHTMLNTFFDSLLTENAFPFETRPLMSRFRRDFLSKYPCSSRDSALCSFDILNAYRAATFKASLKKIRDEDFINSSNKRIRFLESVDRILNARFNPAQRPQSPLPPDDIFGDDSDDENEDYDSDDEILLPASMRRP</sequence>
<protein>
    <recommendedName>
        <fullName evidence="13">Histone-lysine N-methyltransferase</fullName>
    </recommendedName>
</protein>
<name>A0A7S3NMD9_9STRA</name>
<evidence type="ECO:0000256" key="2">
    <source>
        <dbReference type="ARBA" id="ARBA00004286"/>
    </source>
</evidence>
<evidence type="ECO:0000256" key="1">
    <source>
        <dbReference type="ARBA" id="ARBA00004123"/>
    </source>
</evidence>